<protein>
    <submittedName>
        <fullName evidence="1">RNA-directed DNA polymerase, eukaryota</fullName>
    </submittedName>
</protein>
<sequence>MINIYGPQESAAKSSLWNRLAEFMNQHNGEFILFGDFNTVLHEYERSGSLFSRIEVEHFNAFIDSIGLIDLPIGRRRLTWMNKAGTKLSKLDHFLISEGVMEDIPDIKVTAIEQMALMISLSLRGILWKRAMVVLRNLKNAIKKWQVDVRKIDKSHKSANLFEIHDIEKKIDDGSASIFDHEKRIKLLQDIDKHENLKALDLIQKARIKWDIESGEIRNFLESHISLDEVKNVVWECGSNKAPGPDGFSFAFIKKYWDLMKMDIFEFVWRHTLLFSFWNTS</sequence>
<dbReference type="PANTHER" id="PTHR33710">
    <property type="entry name" value="BNAC02G09200D PROTEIN"/>
    <property type="match status" value="1"/>
</dbReference>
<reference evidence="1" key="1">
    <citation type="journal article" date="2019" name="Sci. Rep.">
        <title>Draft genome of Tanacetum cinerariifolium, the natural source of mosquito coil.</title>
        <authorList>
            <person name="Yamashiro T."/>
            <person name="Shiraishi A."/>
            <person name="Satake H."/>
            <person name="Nakayama K."/>
        </authorList>
    </citation>
    <scope>NUCLEOTIDE SEQUENCE</scope>
</reference>
<dbReference type="Gene3D" id="3.60.10.10">
    <property type="entry name" value="Endonuclease/exonuclease/phosphatase"/>
    <property type="match status" value="1"/>
</dbReference>
<comment type="caution">
    <text evidence="1">The sequence shown here is derived from an EMBL/GenBank/DDBJ whole genome shotgun (WGS) entry which is preliminary data.</text>
</comment>
<dbReference type="InterPro" id="IPR036691">
    <property type="entry name" value="Endo/exonu/phosph_ase_sf"/>
</dbReference>
<keyword evidence="1" id="KW-0548">Nucleotidyltransferase</keyword>
<dbReference type="GO" id="GO:0003964">
    <property type="term" value="F:RNA-directed DNA polymerase activity"/>
    <property type="evidence" value="ECO:0007669"/>
    <property type="project" value="UniProtKB-KW"/>
</dbReference>
<keyword evidence="1" id="KW-0695">RNA-directed DNA polymerase</keyword>
<dbReference type="SUPFAM" id="SSF56219">
    <property type="entry name" value="DNase I-like"/>
    <property type="match status" value="1"/>
</dbReference>
<gene>
    <name evidence="1" type="ORF">Tci_002741</name>
</gene>
<proteinExistence type="predicted"/>
<dbReference type="PANTHER" id="PTHR33710:SF64">
    <property type="entry name" value="ENDONUCLEASE_EXONUCLEASE_PHOSPHATASE DOMAIN-CONTAINING PROTEIN"/>
    <property type="match status" value="1"/>
</dbReference>
<dbReference type="AlphaFoldDB" id="A0A6L2J182"/>
<accession>A0A6L2J182</accession>
<dbReference type="EMBL" id="BKCJ010000186">
    <property type="protein sequence ID" value="GEU30763.1"/>
    <property type="molecule type" value="Genomic_DNA"/>
</dbReference>
<keyword evidence="1" id="KW-0808">Transferase</keyword>
<organism evidence="1">
    <name type="scientific">Tanacetum cinerariifolium</name>
    <name type="common">Dalmatian daisy</name>
    <name type="synonym">Chrysanthemum cinerariifolium</name>
    <dbReference type="NCBI Taxonomy" id="118510"/>
    <lineage>
        <taxon>Eukaryota</taxon>
        <taxon>Viridiplantae</taxon>
        <taxon>Streptophyta</taxon>
        <taxon>Embryophyta</taxon>
        <taxon>Tracheophyta</taxon>
        <taxon>Spermatophyta</taxon>
        <taxon>Magnoliopsida</taxon>
        <taxon>eudicotyledons</taxon>
        <taxon>Gunneridae</taxon>
        <taxon>Pentapetalae</taxon>
        <taxon>asterids</taxon>
        <taxon>campanulids</taxon>
        <taxon>Asterales</taxon>
        <taxon>Asteraceae</taxon>
        <taxon>Asteroideae</taxon>
        <taxon>Anthemideae</taxon>
        <taxon>Anthemidinae</taxon>
        <taxon>Tanacetum</taxon>
    </lineage>
</organism>
<evidence type="ECO:0000313" key="1">
    <source>
        <dbReference type="EMBL" id="GEU30763.1"/>
    </source>
</evidence>
<name>A0A6L2J182_TANCI</name>